<dbReference type="Proteomes" id="UP001194746">
    <property type="component" value="Unassembled WGS sequence"/>
</dbReference>
<dbReference type="AlphaFoldDB" id="A0AAD4GUD5"/>
<name>A0AAD4GUD5_ASPNN</name>
<accession>A0AAD4GUD5</accession>
<protein>
    <submittedName>
        <fullName evidence="1">Uncharacterized protein</fullName>
    </submittedName>
</protein>
<comment type="caution">
    <text evidence="1">The sequence shown here is derived from an EMBL/GenBank/DDBJ whole genome shotgun (WGS) entry which is preliminary data.</text>
</comment>
<reference evidence="1" key="1">
    <citation type="journal article" date="2019" name="Beilstein J. Org. Chem.">
        <title>Nanangenines: drimane sesquiterpenoids as the dominant metabolite cohort of a novel Australian fungus, Aspergillus nanangensis.</title>
        <authorList>
            <person name="Lacey H.J."/>
            <person name="Gilchrist C.L.M."/>
            <person name="Crombie A."/>
            <person name="Kalaitzis J.A."/>
            <person name="Vuong D."/>
            <person name="Rutledge P.J."/>
            <person name="Turner P."/>
            <person name="Pitt J.I."/>
            <person name="Lacey E."/>
            <person name="Chooi Y.H."/>
            <person name="Piggott A.M."/>
        </authorList>
    </citation>
    <scope>NUCLEOTIDE SEQUENCE</scope>
    <source>
        <strain evidence="1">MST-FP2251</strain>
    </source>
</reference>
<gene>
    <name evidence="1" type="ORF">FE257_007094</name>
</gene>
<evidence type="ECO:0000313" key="2">
    <source>
        <dbReference type="Proteomes" id="UP001194746"/>
    </source>
</evidence>
<sequence>MSPRSMIWQGGIDGPAKWSTNSSHHLLPLGCPFLAPSLHSLHPSLPLRARDTIDLGYHQGALPLRGCGDDQNLDFKPRSSPCAQLEVREIERLADGMHRFRNCDPDP</sequence>
<organism evidence="1 2">
    <name type="scientific">Aspergillus nanangensis</name>
    <dbReference type="NCBI Taxonomy" id="2582783"/>
    <lineage>
        <taxon>Eukaryota</taxon>
        <taxon>Fungi</taxon>
        <taxon>Dikarya</taxon>
        <taxon>Ascomycota</taxon>
        <taxon>Pezizomycotina</taxon>
        <taxon>Eurotiomycetes</taxon>
        <taxon>Eurotiomycetidae</taxon>
        <taxon>Eurotiales</taxon>
        <taxon>Aspergillaceae</taxon>
        <taxon>Aspergillus</taxon>
        <taxon>Aspergillus subgen. Circumdati</taxon>
    </lineage>
</organism>
<proteinExistence type="predicted"/>
<evidence type="ECO:0000313" key="1">
    <source>
        <dbReference type="EMBL" id="KAF9889586.1"/>
    </source>
</evidence>
<reference evidence="1" key="2">
    <citation type="submission" date="2020-02" db="EMBL/GenBank/DDBJ databases">
        <authorList>
            <person name="Gilchrist C.L.M."/>
            <person name="Chooi Y.-H."/>
        </authorList>
    </citation>
    <scope>NUCLEOTIDE SEQUENCE</scope>
    <source>
        <strain evidence="1">MST-FP2251</strain>
    </source>
</reference>
<dbReference type="EMBL" id="VCAU01000034">
    <property type="protein sequence ID" value="KAF9889586.1"/>
    <property type="molecule type" value="Genomic_DNA"/>
</dbReference>
<keyword evidence="2" id="KW-1185">Reference proteome</keyword>